<reference evidence="3" key="1">
    <citation type="submission" date="2021-03" db="EMBL/GenBank/DDBJ databases">
        <authorList>
            <person name="Bekaert M."/>
        </authorList>
    </citation>
    <scope>NUCLEOTIDE SEQUENCE</scope>
</reference>
<dbReference type="Pfam" id="PF00024">
    <property type="entry name" value="PAN_1"/>
    <property type="match status" value="1"/>
</dbReference>
<dbReference type="PROSITE" id="PS51406">
    <property type="entry name" value="FIBRINOGEN_C_2"/>
    <property type="match status" value="1"/>
</dbReference>
<dbReference type="Proteomes" id="UP000683360">
    <property type="component" value="Unassembled WGS sequence"/>
</dbReference>
<proteinExistence type="predicted"/>
<evidence type="ECO:0000259" key="2">
    <source>
        <dbReference type="PROSITE" id="PS51406"/>
    </source>
</evidence>
<dbReference type="EMBL" id="CAJPWZ010002891">
    <property type="protein sequence ID" value="CAG2247170.1"/>
    <property type="molecule type" value="Genomic_DNA"/>
</dbReference>
<evidence type="ECO:0000256" key="1">
    <source>
        <dbReference type="SAM" id="SignalP"/>
    </source>
</evidence>
<evidence type="ECO:0000313" key="4">
    <source>
        <dbReference type="Proteomes" id="UP000683360"/>
    </source>
</evidence>
<dbReference type="PANTHER" id="PTHR19143">
    <property type="entry name" value="FIBRINOGEN/TENASCIN/ANGIOPOEITIN"/>
    <property type="match status" value="1"/>
</dbReference>
<dbReference type="InterPro" id="IPR003609">
    <property type="entry name" value="Pan_app"/>
</dbReference>
<evidence type="ECO:0000313" key="3">
    <source>
        <dbReference type="EMBL" id="CAG2247170.1"/>
    </source>
</evidence>
<feature type="chain" id="PRO_5035797399" description="Fibrinogen C-terminal domain-containing protein" evidence="1">
    <location>
        <begin position="26"/>
        <end position="247"/>
    </location>
</feature>
<comment type="caution">
    <text evidence="3">The sequence shown here is derived from an EMBL/GenBank/DDBJ whole genome shotgun (WGS) entry which is preliminary data.</text>
</comment>
<dbReference type="GO" id="GO:0005615">
    <property type="term" value="C:extracellular space"/>
    <property type="evidence" value="ECO:0007669"/>
    <property type="project" value="TreeGrafter"/>
</dbReference>
<keyword evidence="4" id="KW-1185">Reference proteome</keyword>
<dbReference type="InterPro" id="IPR036056">
    <property type="entry name" value="Fibrinogen-like_C"/>
</dbReference>
<name>A0A8S3ULE2_MYTED</name>
<accession>A0A8S3ULE2</accession>
<dbReference type="SUPFAM" id="SSF56496">
    <property type="entry name" value="Fibrinogen C-terminal domain-like"/>
    <property type="match status" value="1"/>
</dbReference>
<protein>
    <recommendedName>
        <fullName evidence="2">Fibrinogen C-terminal domain-containing protein</fullName>
    </recommendedName>
</protein>
<sequence>MFLVYIGYILHISLSTSFALVYTDGQRFTVQKNTKITSNATKISVNAMPSIAACASVCSSDQQCCSSSYETSTRLCTLDKCSTPEIETADHSKVIVKISDSIGNLQPRDCSDLPPCTKSGVFTIYPNESTIVQRRVDDSVDFYKYWNDYKNGFGNVSGNHWLGNAFAQSNGMEFTSRENERDNDFDIHHCGKGRLGPWWFNACGETSLNGPYKRVPSTIEDAKVIHWATWRGYIALKATEMKIKTLE</sequence>
<feature type="signal peptide" evidence="1">
    <location>
        <begin position="1"/>
        <end position="25"/>
    </location>
</feature>
<dbReference type="InterPro" id="IPR002181">
    <property type="entry name" value="Fibrinogen_a/b/g_C_dom"/>
</dbReference>
<dbReference type="Pfam" id="PF00147">
    <property type="entry name" value="Fibrinogen_C"/>
    <property type="match status" value="2"/>
</dbReference>
<dbReference type="AlphaFoldDB" id="A0A8S3ULE2"/>
<dbReference type="SMART" id="SM00186">
    <property type="entry name" value="FBG"/>
    <property type="match status" value="1"/>
</dbReference>
<dbReference type="InterPro" id="IPR014716">
    <property type="entry name" value="Fibrinogen_a/b/g_C_1"/>
</dbReference>
<dbReference type="InterPro" id="IPR050373">
    <property type="entry name" value="Fibrinogen_C-term_domain"/>
</dbReference>
<dbReference type="Gene3D" id="3.90.215.10">
    <property type="entry name" value="Gamma Fibrinogen, chain A, domain 1"/>
    <property type="match status" value="2"/>
</dbReference>
<organism evidence="3 4">
    <name type="scientific">Mytilus edulis</name>
    <name type="common">Blue mussel</name>
    <dbReference type="NCBI Taxonomy" id="6550"/>
    <lineage>
        <taxon>Eukaryota</taxon>
        <taxon>Metazoa</taxon>
        <taxon>Spiralia</taxon>
        <taxon>Lophotrochozoa</taxon>
        <taxon>Mollusca</taxon>
        <taxon>Bivalvia</taxon>
        <taxon>Autobranchia</taxon>
        <taxon>Pteriomorphia</taxon>
        <taxon>Mytilida</taxon>
        <taxon>Mytiloidea</taxon>
        <taxon>Mytilidae</taxon>
        <taxon>Mytilinae</taxon>
        <taxon>Mytilus</taxon>
    </lineage>
</organism>
<feature type="domain" description="Fibrinogen C-terminal" evidence="2">
    <location>
        <begin position="163"/>
        <end position="247"/>
    </location>
</feature>
<dbReference type="OrthoDB" id="6072984at2759"/>
<keyword evidence="1" id="KW-0732">Signal</keyword>
<gene>
    <name evidence="3" type="ORF">MEDL_59061</name>
</gene>